<name>A0A9D5H2Q6_9LILI</name>
<dbReference type="InterPro" id="IPR002912">
    <property type="entry name" value="ACT_dom"/>
</dbReference>
<dbReference type="EMBL" id="JAGGNH010000041">
    <property type="protein sequence ID" value="KAJ0961128.1"/>
    <property type="molecule type" value="Genomic_DNA"/>
</dbReference>
<organism evidence="5 6">
    <name type="scientific">Dioscorea zingiberensis</name>
    <dbReference type="NCBI Taxonomy" id="325984"/>
    <lineage>
        <taxon>Eukaryota</taxon>
        <taxon>Viridiplantae</taxon>
        <taxon>Streptophyta</taxon>
        <taxon>Embryophyta</taxon>
        <taxon>Tracheophyta</taxon>
        <taxon>Spermatophyta</taxon>
        <taxon>Magnoliopsida</taxon>
        <taxon>Liliopsida</taxon>
        <taxon>Dioscoreales</taxon>
        <taxon>Dioscoreaceae</taxon>
        <taxon>Dioscorea</taxon>
    </lineage>
</organism>
<evidence type="ECO:0000256" key="3">
    <source>
        <dbReference type="RuleBase" id="RU369043"/>
    </source>
</evidence>
<gene>
    <name evidence="5" type="ORF">J5N97_000903</name>
</gene>
<dbReference type="Gene3D" id="3.30.70.260">
    <property type="match status" value="1"/>
</dbReference>
<keyword evidence="2 3" id="KW-0677">Repeat</keyword>
<evidence type="ECO:0000313" key="6">
    <source>
        <dbReference type="Proteomes" id="UP001085076"/>
    </source>
</evidence>
<evidence type="ECO:0000256" key="2">
    <source>
        <dbReference type="ARBA" id="ARBA00022737"/>
    </source>
</evidence>
<feature type="domain" description="ACT" evidence="4">
    <location>
        <begin position="121"/>
        <end position="198"/>
    </location>
</feature>
<protein>
    <recommendedName>
        <fullName evidence="3">ACT domain-containing protein ACR</fullName>
    </recommendedName>
    <alternativeName>
        <fullName evidence="3">Protein ACT DOMAIN REPEATS</fullName>
    </alternativeName>
</protein>
<dbReference type="CDD" id="cd04897">
    <property type="entry name" value="ACT_ACR_3"/>
    <property type="match status" value="1"/>
</dbReference>
<dbReference type="Pfam" id="PF24068">
    <property type="entry name" value="TPD1_C"/>
    <property type="match status" value="1"/>
</dbReference>
<dbReference type="Pfam" id="PF01842">
    <property type="entry name" value="ACT"/>
    <property type="match status" value="1"/>
</dbReference>
<dbReference type="Proteomes" id="UP001085076">
    <property type="component" value="Unassembled WGS sequence"/>
</dbReference>
<dbReference type="SUPFAM" id="SSF55021">
    <property type="entry name" value="ACT-like"/>
    <property type="match status" value="3"/>
</dbReference>
<dbReference type="OrthoDB" id="2019938at2759"/>
<dbReference type="InterPro" id="IPR056816">
    <property type="entry name" value="ACR2/9/10_N"/>
</dbReference>
<reference evidence="5 6" key="1">
    <citation type="journal article" date="2022" name="Hortic Res">
        <title>The genome of Dioscorea zingiberensis sheds light on the biosynthesis, origin and evolution of the medicinally important diosgenin saponins.</title>
        <authorList>
            <person name="Li Y."/>
            <person name="Tan C."/>
            <person name="Li Z."/>
            <person name="Guo J."/>
            <person name="Li S."/>
            <person name="Chen X."/>
            <person name="Wang C."/>
            <person name="Dai X."/>
            <person name="Yang H."/>
            <person name="Song W."/>
            <person name="Hou L."/>
            <person name="Xu J."/>
            <person name="Tong Z."/>
            <person name="Xu A."/>
            <person name="Yuan X."/>
            <person name="Wang W."/>
            <person name="Yang Q."/>
            <person name="Chen L."/>
            <person name="Sun Z."/>
            <person name="Wang K."/>
            <person name="Pan B."/>
            <person name="Chen J."/>
            <person name="Bao Y."/>
            <person name="Liu F."/>
            <person name="Qi X."/>
            <person name="Gang D.R."/>
            <person name="Wen J."/>
            <person name="Li J."/>
        </authorList>
    </citation>
    <scope>NUCLEOTIDE SEQUENCE [LARGE SCALE GENOMIC DNA]</scope>
    <source>
        <strain evidence="5">Dzin_1.0</strain>
    </source>
</reference>
<accession>A0A9D5H2Q6</accession>
<dbReference type="InterPro" id="IPR045865">
    <property type="entry name" value="ACT-like_dom_sf"/>
</dbReference>
<dbReference type="Pfam" id="PF24914">
    <property type="entry name" value="ACR10_N"/>
    <property type="match status" value="1"/>
</dbReference>
<evidence type="ECO:0000256" key="1">
    <source>
        <dbReference type="ARBA" id="ARBA00022729"/>
    </source>
</evidence>
<proteinExistence type="predicted"/>
<keyword evidence="6" id="KW-1185">Reference proteome</keyword>
<dbReference type="AlphaFoldDB" id="A0A9D5H2Q6"/>
<evidence type="ECO:0000313" key="5">
    <source>
        <dbReference type="EMBL" id="KAJ0961128.1"/>
    </source>
</evidence>
<comment type="caution">
    <text evidence="5">The sequence shown here is derived from an EMBL/GenBank/DDBJ whole genome shotgun (WGS) entry which is preliminary data.</text>
</comment>
<dbReference type="PROSITE" id="PS51671">
    <property type="entry name" value="ACT"/>
    <property type="match status" value="1"/>
</dbReference>
<keyword evidence="1" id="KW-0732">Signal</keyword>
<evidence type="ECO:0000259" key="4">
    <source>
        <dbReference type="PROSITE" id="PS51671"/>
    </source>
</evidence>
<dbReference type="GO" id="GO:0016597">
    <property type="term" value="F:amino acid binding"/>
    <property type="evidence" value="ECO:0007669"/>
    <property type="project" value="UniProtKB-UniRule"/>
</dbReference>
<dbReference type="PANTHER" id="PTHR31096">
    <property type="entry name" value="ACT DOMAIN-CONTAINING PROTEIN ACR4-RELATED"/>
    <property type="match status" value="1"/>
</dbReference>
<sequence>MESYGDLLDVEDDVFGRLISRLNPPRVVIDNESCDHATVIRVNCVKKHGVLLEVIQVLIDLHLIITKAYISSDGSWFMDVFNVTDCYGNKVWDKEILTCIQRTLETDASILHSVRSSEYTSIELIGSDRPGLLSEVCAVLTDLKCNVVKGKVWTHNARIAAVLHLTDESNGQPIEDLHRLLTIKKFLCIVLKGDNDLKTAKMTVSGGLIHSERRLHQMMFDDRDYEGVRMAEGEEPSRPQVAIMDCAEKDYTVVILRSKDRPKLLFDTVCTLTDMNYIVFHGTVNTGNEEAYQEYYIRHVNGLPISSEDDRKQIIQCLQAAIERRTMDGLELEFRAEDRVGLLSDITRIFRENGLCIKRAEISTENGYGQKCTGSDIVVKLEKTGRVVEGDSEYEVTVSNNCNNCTALNVHLQCFGLSSVEPVDQKAIQPVAGTNRCIVNEGKPIPPDSPVKFKYAWRTPQDFPVVSYEFKCQF</sequence>
<dbReference type="PANTHER" id="PTHR31096:SF55">
    <property type="entry name" value="ACT DOMAIN-CONTAINING PROTEIN ACR6"/>
    <property type="match status" value="1"/>
</dbReference>
<dbReference type="InterPro" id="IPR040361">
    <property type="entry name" value="TPD1"/>
</dbReference>
<comment type="function">
    <text evidence="3">Binds amino acids.</text>
</comment>
<dbReference type="InterPro" id="IPR040217">
    <property type="entry name" value="ACR1-12"/>
</dbReference>